<dbReference type="Gene3D" id="3.40.30.10">
    <property type="entry name" value="Glutaredoxin"/>
    <property type="match status" value="1"/>
</dbReference>
<dbReference type="SUPFAM" id="SSF52833">
    <property type="entry name" value="Thioredoxin-like"/>
    <property type="match status" value="1"/>
</dbReference>
<comment type="caution">
    <text evidence="1">The sequence shown here is derived from an EMBL/GenBank/DDBJ whole genome shotgun (WGS) entry which is preliminary data.</text>
</comment>
<proteinExistence type="predicted"/>
<dbReference type="CDD" id="cd02980">
    <property type="entry name" value="TRX_Fd_family"/>
    <property type="match status" value="1"/>
</dbReference>
<keyword evidence="1" id="KW-0830">Ubiquinone</keyword>
<dbReference type="STRING" id="1666911.HLUCCA11_15710"/>
<name>A0A0N8KMN0_9CYAN</name>
<reference evidence="1 2" key="1">
    <citation type="submission" date="2015-09" db="EMBL/GenBank/DDBJ databases">
        <title>Identification and resolution of microdiversity through metagenomic sequencing of parallel consortia.</title>
        <authorList>
            <person name="Nelson W.C."/>
            <person name="Romine M.F."/>
            <person name="Lindemann S.R."/>
        </authorList>
    </citation>
    <scope>NUCLEOTIDE SEQUENCE [LARGE SCALE GENOMIC DNA]</scope>
    <source>
        <strain evidence="1">Ana</strain>
    </source>
</reference>
<evidence type="ECO:0000313" key="1">
    <source>
        <dbReference type="EMBL" id="KPQ34194.1"/>
    </source>
</evidence>
<protein>
    <submittedName>
        <fullName evidence="1">NADH:ubiquinone oxidoreductase 24 kD subunit</fullName>
    </submittedName>
</protein>
<dbReference type="AlphaFoldDB" id="A0A0N8KMN0"/>
<organism evidence="1 2">
    <name type="scientific">Phormidesmis priestleyi Ana</name>
    <dbReference type="NCBI Taxonomy" id="1666911"/>
    <lineage>
        <taxon>Bacteria</taxon>
        <taxon>Bacillati</taxon>
        <taxon>Cyanobacteriota</taxon>
        <taxon>Cyanophyceae</taxon>
        <taxon>Leptolyngbyales</taxon>
        <taxon>Leptolyngbyaceae</taxon>
        <taxon>Phormidesmis</taxon>
    </lineage>
</organism>
<gene>
    <name evidence="1" type="ORF">HLUCCA11_15710</name>
</gene>
<dbReference type="InterPro" id="IPR036249">
    <property type="entry name" value="Thioredoxin-like_sf"/>
</dbReference>
<dbReference type="EMBL" id="LJZR01000022">
    <property type="protein sequence ID" value="KPQ34194.1"/>
    <property type="molecule type" value="Genomic_DNA"/>
</dbReference>
<dbReference type="Proteomes" id="UP000050465">
    <property type="component" value="Unassembled WGS sequence"/>
</dbReference>
<accession>A0A0N8KMN0</accession>
<sequence>MAIATDQANIGINIGTNIGNSSSTVHFCLQGRFLSFLPGEKSPYQRISVEVIQPQVESQAQQSQAQQSQAQPILLSKDLRRMMYRYLIPQDWIRVVGKQIVNRHSGQLEWQATEISKLSAAPQIKPIEPSKLEPSKLEPSKLEPSIASSQSVQVLVCHGSSCRQRGSSAVSGAIAQAFPTTHPSQNTITVRAIGCLKRCKAGPHLVTIPGGSYSQVTCESGIAIVQKIVQDKQLKK</sequence>
<evidence type="ECO:0000313" key="2">
    <source>
        <dbReference type="Proteomes" id="UP000050465"/>
    </source>
</evidence>